<dbReference type="InterPro" id="IPR023430">
    <property type="entry name" value="Pept_HybD-like_dom_sf"/>
</dbReference>
<dbReference type="eggNOG" id="COG0680">
    <property type="taxonomic scope" value="Bacteria"/>
</dbReference>
<dbReference type="GO" id="GO:0004190">
    <property type="term" value="F:aspartic-type endopeptidase activity"/>
    <property type="evidence" value="ECO:0007669"/>
    <property type="project" value="UniProtKB-KW"/>
</dbReference>
<evidence type="ECO:0000256" key="3">
    <source>
        <dbReference type="ARBA" id="ARBA00022750"/>
    </source>
</evidence>
<protein>
    <submittedName>
        <fullName evidence="5">Hydrogenase maturation protease</fullName>
    </submittedName>
</protein>
<dbReference type="PANTHER" id="PTHR30302:SF1">
    <property type="entry name" value="HYDROGENASE 2 MATURATION PROTEASE"/>
    <property type="match status" value="1"/>
</dbReference>
<dbReference type="STRING" id="574087.Acear_1785"/>
<dbReference type="HOGENOM" id="CLU_1840705_0_0_9"/>
<keyword evidence="4" id="KW-0378">Hydrolase</keyword>
<proteinExistence type="inferred from homology"/>
<comment type="similarity">
    <text evidence="1">Belongs to the peptidase A31 family.</text>
</comment>
<keyword evidence="6" id="KW-1185">Reference proteome</keyword>
<sequence length="139" mass="15739">MGYELAVVGLGNTSRQDRGIGIYLLDSLQDRFSKYPIKFINGGVDGRDLFNLLQQLTVKKVIVLDTVEKIESPGSLNYLTMALDQAGRLEKLMIITIEVFETDWGSELSFPLVKKYKEISTEIESVIEQMLTRPLRINP</sequence>
<keyword evidence="3" id="KW-0064">Aspartyl protease</keyword>
<dbReference type="InterPro" id="IPR000671">
    <property type="entry name" value="Peptidase_A31"/>
</dbReference>
<evidence type="ECO:0000256" key="1">
    <source>
        <dbReference type="ARBA" id="ARBA00006814"/>
    </source>
</evidence>
<gene>
    <name evidence="5" type="ordered locus">Acear_1785</name>
</gene>
<dbReference type="RefSeq" id="WP_013278735.1">
    <property type="nucleotide sequence ID" value="NC_014378.1"/>
</dbReference>
<dbReference type="Proteomes" id="UP000001661">
    <property type="component" value="Chromosome"/>
</dbReference>
<dbReference type="SUPFAM" id="SSF53163">
    <property type="entry name" value="HybD-like"/>
    <property type="match status" value="1"/>
</dbReference>
<organism evidence="5 6">
    <name type="scientific">Acetohalobium arabaticum (strain ATCC 49924 / DSM 5501 / Z-7288)</name>
    <dbReference type="NCBI Taxonomy" id="574087"/>
    <lineage>
        <taxon>Bacteria</taxon>
        <taxon>Bacillati</taxon>
        <taxon>Bacillota</taxon>
        <taxon>Clostridia</taxon>
        <taxon>Halanaerobiales</taxon>
        <taxon>Halobacteroidaceae</taxon>
        <taxon>Acetohalobium</taxon>
    </lineage>
</organism>
<dbReference type="GO" id="GO:0016485">
    <property type="term" value="P:protein processing"/>
    <property type="evidence" value="ECO:0007669"/>
    <property type="project" value="TreeGrafter"/>
</dbReference>
<evidence type="ECO:0000313" key="5">
    <source>
        <dbReference type="EMBL" id="ADL13290.1"/>
    </source>
</evidence>
<evidence type="ECO:0000313" key="6">
    <source>
        <dbReference type="Proteomes" id="UP000001661"/>
    </source>
</evidence>
<dbReference type="PRINTS" id="PR00446">
    <property type="entry name" value="HYDRGNUPTAKE"/>
</dbReference>
<dbReference type="AlphaFoldDB" id="D9QRZ9"/>
<name>D9QRZ9_ACEAZ</name>
<dbReference type="OrthoDB" id="2112056at2"/>
<dbReference type="Pfam" id="PF01750">
    <property type="entry name" value="HycI"/>
    <property type="match status" value="1"/>
</dbReference>
<dbReference type="EMBL" id="CP002105">
    <property type="protein sequence ID" value="ADL13290.1"/>
    <property type="molecule type" value="Genomic_DNA"/>
</dbReference>
<evidence type="ECO:0000256" key="4">
    <source>
        <dbReference type="ARBA" id="ARBA00022801"/>
    </source>
</evidence>
<dbReference type="PANTHER" id="PTHR30302">
    <property type="entry name" value="HYDROGENASE 1 MATURATION PROTEASE"/>
    <property type="match status" value="1"/>
</dbReference>
<dbReference type="KEGG" id="aar:Acear_1785"/>
<keyword evidence="2 5" id="KW-0645">Protease</keyword>
<accession>D9QRZ9</accession>
<reference evidence="5 6" key="1">
    <citation type="journal article" date="2010" name="Stand. Genomic Sci.">
        <title>Complete genome sequence of Acetohalobium arabaticum type strain (Z-7288).</title>
        <authorList>
            <person name="Sikorski J."/>
            <person name="Lapidus A."/>
            <person name="Chertkov O."/>
            <person name="Lucas S."/>
            <person name="Copeland A."/>
            <person name="Glavina Del Rio T."/>
            <person name="Nolan M."/>
            <person name="Tice H."/>
            <person name="Cheng J.F."/>
            <person name="Han C."/>
            <person name="Brambilla E."/>
            <person name="Pitluck S."/>
            <person name="Liolios K."/>
            <person name="Ivanova N."/>
            <person name="Mavromatis K."/>
            <person name="Mikhailova N."/>
            <person name="Pati A."/>
            <person name="Bruce D."/>
            <person name="Detter C."/>
            <person name="Tapia R."/>
            <person name="Goodwin L."/>
            <person name="Chen A."/>
            <person name="Palaniappan K."/>
            <person name="Land M."/>
            <person name="Hauser L."/>
            <person name="Chang Y.J."/>
            <person name="Jeffries C.D."/>
            <person name="Rohde M."/>
            <person name="Goker M."/>
            <person name="Spring S."/>
            <person name="Woyke T."/>
            <person name="Bristow J."/>
            <person name="Eisen J.A."/>
            <person name="Markowitz V."/>
            <person name="Hugenholtz P."/>
            <person name="Kyrpides N.C."/>
            <person name="Klenk H.P."/>
        </authorList>
    </citation>
    <scope>NUCLEOTIDE SEQUENCE [LARGE SCALE GENOMIC DNA]</scope>
    <source>
        <strain evidence="6">ATCC 49924 / DSM 5501 / Z-7288</strain>
    </source>
</reference>
<evidence type="ECO:0000256" key="2">
    <source>
        <dbReference type="ARBA" id="ARBA00022670"/>
    </source>
</evidence>
<dbReference type="Gene3D" id="3.40.50.1450">
    <property type="entry name" value="HybD-like"/>
    <property type="match status" value="1"/>
</dbReference>
<dbReference type="GO" id="GO:0008047">
    <property type="term" value="F:enzyme activator activity"/>
    <property type="evidence" value="ECO:0007669"/>
    <property type="project" value="InterPro"/>
</dbReference>